<protein>
    <submittedName>
        <fullName evidence="1">ATP synthase F0 sector subunit C</fullName>
        <ecNumber evidence="1">3.6.3.14</ecNumber>
    </submittedName>
</protein>
<reference evidence="1 2" key="1">
    <citation type="submission" date="2011-02" db="EMBL/GenBank/DDBJ databases">
        <authorList>
            <person name="Muzny D."/>
            <person name="Qin X."/>
            <person name="Deng J."/>
            <person name="Jiang H."/>
            <person name="Liu Y."/>
            <person name="Qu J."/>
            <person name="Song X.-Z."/>
            <person name="Zhang L."/>
            <person name="Thornton R."/>
            <person name="Coyle M."/>
            <person name="Francisco L."/>
            <person name="Jackson L."/>
            <person name="Javaid M."/>
            <person name="Korchina V."/>
            <person name="Kovar C."/>
            <person name="Mata R."/>
            <person name="Mathew T."/>
            <person name="Ngo R."/>
            <person name="Nguyen L."/>
            <person name="Nguyen N."/>
            <person name="Okwuonu G."/>
            <person name="Ongeri F."/>
            <person name="Pham C."/>
            <person name="Simmons D."/>
            <person name="Wilczek-Boney K."/>
            <person name="Hale W."/>
            <person name="Jakkamsetti A."/>
            <person name="Pham P."/>
            <person name="Ruth R."/>
            <person name="San Lucas F."/>
            <person name="Warren J."/>
            <person name="Zhang J."/>
            <person name="Zhao Z."/>
            <person name="Zhou C."/>
            <person name="Zhu D."/>
            <person name="Lee S."/>
            <person name="Bess C."/>
            <person name="Blankenburg K."/>
            <person name="Forbes L."/>
            <person name="Fu Q."/>
            <person name="Gubbala S."/>
            <person name="Hirani K."/>
            <person name="Jayaseelan J.C."/>
            <person name="Lara F."/>
            <person name="Munidasa M."/>
            <person name="Palculict T."/>
            <person name="Patil S."/>
            <person name="Pu L.-L."/>
            <person name="Saada N."/>
            <person name="Tang L."/>
            <person name="Weissenberger G."/>
            <person name="Zhu Y."/>
            <person name="Hemphill L."/>
            <person name="Shang Y."/>
            <person name="Youmans B."/>
            <person name="Ayvaz T."/>
            <person name="Ross M."/>
            <person name="Santibanez J."/>
            <person name="Aqrawi P."/>
            <person name="Gross S."/>
            <person name="Joshi V."/>
            <person name="Fowler G."/>
            <person name="Nazareth L."/>
            <person name="Reid J."/>
            <person name="Worley K."/>
            <person name="Petrosino J."/>
            <person name="Highlander S."/>
            <person name="Gibbs R."/>
        </authorList>
    </citation>
    <scope>NUCLEOTIDE SEQUENCE [LARGE SCALE GENOMIC DNA]</scope>
    <source>
        <strain evidence="1 2">ATCC BAA-1200</strain>
    </source>
</reference>
<keyword evidence="2" id="KW-1185">Reference proteome</keyword>
<evidence type="ECO:0000313" key="2">
    <source>
        <dbReference type="Proteomes" id="UP000004105"/>
    </source>
</evidence>
<organism evidence="1 2">
    <name type="scientific">Neisseria bacilliformis ATCC BAA-1200</name>
    <dbReference type="NCBI Taxonomy" id="888742"/>
    <lineage>
        <taxon>Bacteria</taxon>
        <taxon>Pseudomonadati</taxon>
        <taxon>Pseudomonadota</taxon>
        <taxon>Betaproteobacteria</taxon>
        <taxon>Neisseriales</taxon>
        <taxon>Neisseriaceae</taxon>
        <taxon>Neisseria</taxon>
    </lineage>
</organism>
<evidence type="ECO:0000313" key="1">
    <source>
        <dbReference type="EMBL" id="EGF11976.1"/>
    </source>
</evidence>
<sequence length="42" mass="4439">MAGFLNIGLAGFGGRLKSGKTVFGFAETAFSDGLMYLPHVFI</sequence>
<dbReference type="AlphaFoldDB" id="F2B9H2"/>
<dbReference type="HOGENOM" id="CLU_3254466_0_0_4"/>
<dbReference type="Proteomes" id="UP000004105">
    <property type="component" value="Unassembled WGS sequence"/>
</dbReference>
<accession>F2B9H2</accession>
<dbReference type="GO" id="GO:0016787">
    <property type="term" value="F:hydrolase activity"/>
    <property type="evidence" value="ECO:0007669"/>
    <property type="project" value="UniProtKB-KW"/>
</dbReference>
<keyword evidence="1" id="KW-0378">Hydrolase</keyword>
<gene>
    <name evidence="1" type="primary">atpE</name>
    <name evidence="1" type="ORF">HMPREF9123_0418</name>
</gene>
<comment type="caution">
    <text evidence="1">The sequence shown here is derived from an EMBL/GenBank/DDBJ whole genome shotgun (WGS) entry which is preliminary data.</text>
</comment>
<dbReference type="EMBL" id="AFAY01000006">
    <property type="protein sequence ID" value="EGF11976.1"/>
    <property type="molecule type" value="Genomic_DNA"/>
</dbReference>
<name>F2B9H2_9NEIS</name>
<dbReference type="EC" id="3.6.3.14" evidence="1"/>
<proteinExistence type="predicted"/>